<name>A0MDM9_ARATH</name>
<evidence type="ECO:0000313" key="2">
    <source>
        <dbReference type="EMBL" id="ABK28327.1"/>
    </source>
</evidence>
<sequence>MASSTFYSMLFLLVLVFSLHVDEALGAQTKIRKLKEMITMRRNLEGNIDYRSSKRRTGGSVSNQCRSKSYIEIVTTYLPESDDSSAPCIKCNHDYCYSCTKTRQCTRSTGSPWTCTVTELCCLIVYSG</sequence>
<evidence type="ECO:0000256" key="1">
    <source>
        <dbReference type="SAM" id="SignalP"/>
    </source>
</evidence>
<proteinExistence type="evidence at transcript level"/>
<keyword evidence="1" id="KW-0732">Signal</keyword>
<protein>
    <recommendedName>
        <fullName evidence="3">Transmembrane protein</fullName>
    </recommendedName>
</protein>
<dbReference type="EMBL" id="DQ652645">
    <property type="protein sequence ID" value="ABK28327.1"/>
    <property type="molecule type" value="mRNA"/>
</dbReference>
<dbReference type="AlphaFoldDB" id="A0MDM9"/>
<evidence type="ECO:0008006" key="3">
    <source>
        <dbReference type="Google" id="ProtNLM"/>
    </source>
</evidence>
<feature type="signal peptide" evidence="1">
    <location>
        <begin position="1"/>
        <end position="26"/>
    </location>
</feature>
<feature type="non-terminal residue" evidence="2">
    <location>
        <position position="128"/>
    </location>
</feature>
<dbReference type="ExpressionAtlas" id="A0MDM9">
    <property type="expression patterns" value="baseline and differential"/>
</dbReference>
<accession>A0MDM9</accession>
<reference evidence="2" key="1">
    <citation type="submission" date="2006-05" db="EMBL/GenBank/DDBJ databases">
        <title>Simultaneous high-throughput recombinational cloning of open reading frames in closed and open configurations.</title>
        <authorList>
            <person name="Underwood B.A."/>
            <person name="Vanderhaeghen R."/>
            <person name="Whitford R."/>
            <person name="Town C.D."/>
            <person name="Hilson P."/>
        </authorList>
    </citation>
    <scope>NUCLEOTIDE SEQUENCE</scope>
</reference>
<feature type="chain" id="PRO_5002627369" description="Transmembrane protein" evidence="1">
    <location>
        <begin position="27"/>
        <end position="128"/>
    </location>
</feature>
<organism evidence="2">
    <name type="scientific">Arabidopsis thaliana</name>
    <name type="common">Mouse-ear cress</name>
    <dbReference type="NCBI Taxonomy" id="3702"/>
    <lineage>
        <taxon>Eukaryota</taxon>
        <taxon>Viridiplantae</taxon>
        <taxon>Streptophyta</taxon>
        <taxon>Embryophyta</taxon>
        <taxon>Tracheophyta</taxon>
        <taxon>Spermatophyta</taxon>
        <taxon>Magnoliopsida</taxon>
        <taxon>eudicotyledons</taxon>
        <taxon>Gunneridae</taxon>
        <taxon>Pentapetalae</taxon>
        <taxon>rosids</taxon>
        <taxon>malvids</taxon>
        <taxon>Brassicales</taxon>
        <taxon>Brassicaceae</taxon>
        <taxon>Camelineae</taxon>
        <taxon>Arabidopsis</taxon>
    </lineage>
</organism>